<dbReference type="Gene3D" id="1.20.1440.130">
    <property type="entry name" value="VKOR domain"/>
    <property type="match status" value="1"/>
</dbReference>
<feature type="domain" description="SPW repeat-containing integral membrane" evidence="12">
    <location>
        <begin position="750"/>
        <end position="839"/>
    </location>
</feature>
<organism evidence="14 15">
    <name type="scientific">Cupriavidus taiwanensis</name>
    <dbReference type="NCBI Taxonomy" id="164546"/>
    <lineage>
        <taxon>Bacteria</taxon>
        <taxon>Pseudomonadati</taxon>
        <taxon>Pseudomonadota</taxon>
        <taxon>Betaproteobacteria</taxon>
        <taxon>Burkholderiales</taxon>
        <taxon>Burkholderiaceae</taxon>
        <taxon>Cupriavidus</taxon>
    </lineage>
</organism>
<dbReference type="InterPro" id="IPR001509">
    <property type="entry name" value="Epimerase_deHydtase"/>
</dbReference>
<keyword evidence="4" id="KW-0874">Quinone</keyword>
<keyword evidence="7 10" id="KW-0472">Membrane</keyword>
<evidence type="ECO:0000259" key="11">
    <source>
        <dbReference type="Pfam" id="PF01370"/>
    </source>
</evidence>
<feature type="transmembrane region" description="Helical" evidence="10">
    <location>
        <begin position="402"/>
        <end position="424"/>
    </location>
</feature>
<accession>A0A7Z7JIL2</accession>
<keyword evidence="5 10" id="KW-1133">Transmembrane helix</keyword>
<dbReference type="Pfam" id="PF01370">
    <property type="entry name" value="Epimerase"/>
    <property type="match status" value="1"/>
</dbReference>
<evidence type="ECO:0000256" key="7">
    <source>
        <dbReference type="ARBA" id="ARBA00023136"/>
    </source>
</evidence>
<sequence length="857" mass="92680">MAHSTDTILVVGAGSLLGRAVVARLLQQYRVVALDGEDLAAAFPSALALRIDATREKDMAQAFDAVIAGHGELITSVVYVVSEMEDAPNADGSVQRIAAELDLVGNLQRIIVELQRCAVGQFVLAGTLLVHAPSQPGNPINEASPIDPKSPLRAMMIRAEHLLQHELGAVPRLMLRLAPLYDDLGHNAFLVQQIAASYESSLVARADAHPDTAHVFLHVDDAAAAVAHAVAARGQLPCKLSLVLAEEEAVTPRQLRAAILHALDGPGEAMRPQAGVGARLYSRCQHARNVGDASDPELRCLASDHYEVDSASARERLNWRPERRILETMPRIIAALKQDPVSWYRANRLNTAIIADHHPVVRHGSVTVKGAPEISGSAAKHEHEHEHEHAQHMRDAHYSLLWAHYLNILLGAWLLTSPFVLGAFDTREFGTLVMQVTAERGLAPPALRMTWLGWSDMASGSLIMGFATLSLSRRFSWAQWGNACVGLWLLFAPLVFWAPSPAVYNNDVIVGGFLIAFAILVPMMPGMSMASMKDQSDLPVGWTYSPSTYLQRLPIIGLALFGFLIARQLTAYQLGHAAAVWEPFFSPDAQKNGTETIITSAVSRSWPIPDGGLGAVSYLLEVLMGAMGGRQRWRTMPWMVAAFGIVVVPLGVVSIYFIIIQPIVIGTWCTLCLIAAGAMTLMIPYTLDELVAMGQFLGQAHRRGEPVLRLFFVGGASPGSQRDRRPGFDSALSDAMASALRGVQWPWTLVACVGVGIALMFTRLLFGTIPPLADSDHLIGALVIVVAVAALAEVARLLRWINVGFGAWLVIAPWVLSGGNSAAAAFGAVAGLALIGLSLPRGWRSREHYGSWDRLIR</sequence>
<comment type="caution">
    <text evidence="14">The sequence shown here is derived from an EMBL/GenBank/DDBJ whole genome shotgun (WGS) entry which is preliminary data.</text>
</comment>
<comment type="similarity">
    <text evidence="2">Belongs to the VKOR family.</text>
</comment>
<feature type="domain" description="Vitamin K epoxide reductase" evidence="13">
    <location>
        <begin position="554"/>
        <end position="686"/>
    </location>
</feature>
<name>A0A7Z7JIL2_9BURK</name>
<evidence type="ECO:0000256" key="9">
    <source>
        <dbReference type="ARBA" id="ARBA00023284"/>
    </source>
</evidence>
<keyword evidence="6" id="KW-0560">Oxidoreductase</keyword>
<dbReference type="GO" id="GO:0016491">
    <property type="term" value="F:oxidoreductase activity"/>
    <property type="evidence" value="ECO:0007669"/>
    <property type="project" value="UniProtKB-KW"/>
</dbReference>
<keyword evidence="9" id="KW-0676">Redox-active center</keyword>
<evidence type="ECO:0000256" key="1">
    <source>
        <dbReference type="ARBA" id="ARBA00004141"/>
    </source>
</evidence>
<dbReference type="Pfam" id="PF03779">
    <property type="entry name" value="SPW"/>
    <property type="match status" value="2"/>
</dbReference>
<proteinExistence type="inferred from homology"/>
<feature type="transmembrane region" description="Helical" evidence="10">
    <location>
        <begin position="745"/>
        <end position="766"/>
    </location>
</feature>
<dbReference type="PANTHER" id="PTHR43245">
    <property type="entry name" value="BIFUNCTIONAL POLYMYXIN RESISTANCE PROTEIN ARNA"/>
    <property type="match status" value="1"/>
</dbReference>
<dbReference type="InterPro" id="IPR012932">
    <property type="entry name" value="VKOR"/>
</dbReference>
<keyword evidence="3 10" id="KW-0812">Transmembrane</keyword>
<keyword evidence="8" id="KW-1015">Disulfide bond</keyword>
<evidence type="ECO:0000256" key="6">
    <source>
        <dbReference type="ARBA" id="ARBA00023002"/>
    </source>
</evidence>
<comment type="subcellular location">
    <subcellularLocation>
        <location evidence="1">Membrane</location>
        <topology evidence="1">Multi-pass membrane protein</topology>
    </subcellularLocation>
</comment>
<evidence type="ECO:0000256" key="5">
    <source>
        <dbReference type="ARBA" id="ARBA00022989"/>
    </source>
</evidence>
<evidence type="ECO:0000256" key="3">
    <source>
        <dbReference type="ARBA" id="ARBA00022692"/>
    </source>
</evidence>
<dbReference type="CDD" id="cd12919">
    <property type="entry name" value="VKOR_2"/>
    <property type="match status" value="1"/>
</dbReference>
<evidence type="ECO:0000259" key="13">
    <source>
        <dbReference type="Pfam" id="PF07884"/>
    </source>
</evidence>
<evidence type="ECO:0000256" key="2">
    <source>
        <dbReference type="ARBA" id="ARBA00006214"/>
    </source>
</evidence>
<feature type="domain" description="NAD-dependent epimerase/dehydratase" evidence="11">
    <location>
        <begin position="8"/>
        <end position="232"/>
    </location>
</feature>
<evidence type="ECO:0000256" key="4">
    <source>
        <dbReference type="ARBA" id="ARBA00022719"/>
    </source>
</evidence>
<feature type="transmembrane region" description="Helical" evidence="10">
    <location>
        <begin position="800"/>
        <end position="816"/>
    </location>
</feature>
<dbReference type="RefSeq" id="WP_115737197.1">
    <property type="nucleotide sequence ID" value="NZ_JABTYD010000013.1"/>
</dbReference>
<evidence type="ECO:0000256" key="8">
    <source>
        <dbReference type="ARBA" id="ARBA00023157"/>
    </source>
</evidence>
<feature type="transmembrane region" description="Helical" evidence="10">
    <location>
        <begin position="477"/>
        <end position="496"/>
    </location>
</feature>
<protein>
    <submittedName>
        <fullName evidence="14">Nucleoside-diphosphate-sugar epimerase</fullName>
    </submittedName>
</protein>
<feature type="domain" description="SPW repeat-containing integral membrane" evidence="12">
    <location>
        <begin position="443"/>
        <end position="518"/>
    </location>
</feature>
<feature type="transmembrane region" description="Helical" evidence="10">
    <location>
        <begin position="822"/>
        <end position="839"/>
    </location>
</feature>
<dbReference type="InterPro" id="IPR005530">
    <property type="entry name" value="SPW"/>
</dbReference>
<dbReference type="InterPro" id="IPR036291">
    <property type="entry name" value="NAD(P)-bd_dom_sf"/>
</dbReference>
<evidence type="ECO:0000313" key="14">
    <source>
        <dbReference type="EMBL" id="SPC25995.1"/>
    </source>
</evidence>
<feature type="transmembrane region" description="Helical" evidence="10">
    <location>
        <begin position="665"/>
        <end position="687"/>
    </location>
</feature>
<feature type="transmembrane region" description="Helical" evidence="10">
    <location>
        <begin position="508"/>
        <end position="529"/>
    </location>
</feature>
<feature type="transmembrane region" description="Helical" evidence="10">
    <location>
        <begin position="451"/>
        <end position="471"/>
    </location>
</feature>
<dbReference type="GO" id="GO:0048038">
    <property type="term" value="F:quinone binding"/>
    <property type="evidence" value="ECO:0007669"/>
    <property type="project" value="UniProtKB-KW"/>
</dbReference>
<feature type="transmembrane region" description="Helical" evidence="10">
    <location>
        <begin position="638"/>
        <end position="659"/>
    </location>
</feature>
<evidence type="ECO:0000256" key="10">
    <source>
        <dbReference type="SAM" id="Phobius"/>
    </source>
</evidence>
<evidence type="ECO:0000259" key="12">
    <source>
        <dbReference type="Pfam" id="PF03779"/>
    </source>
</evidence>
<dbReference type="SUPFAM" id="SSF51735">
    <property type="entry name" value="NAD(P)-binding Rossmann-fold domains"/>
    <property type="match status" value="1"/>
</dbReference>
<dbReference type="InterPro" id="IPR038354">
    <property type="entry name" value="VKOR_sf"/>
</dbReference>
<dbReference type="Pfam" id="PF07884">
    <property type="entry name" value="VKOR"/>
    <property type="match status" value="1"/>
</dbReference>
<reference evidence="14 15" key="1">
    <citation type="submission" date="2018-01" db="EMBL/GenBank/DDBJ databases">
        <authorList>
            <person name="Clerissi C."/>
        </authorList>
    </citation>
    <scope>NUCLEOTIDE SEQUENCE [LARGE SCALE GENOMIC DNA]</scope>
    <source>
        <strain evidence="14">Cupriavidus taiwanensis STM 6021</strain>
    </source>
</reference>
<dbReference type="AlphaFoldDB" id="A0A7Z7JIL2"/>
<feature type="transmembrane region" description="Helical" evidence="10">
    <location>
        <begin position="778"/>
        <end position="795"/>
    </location>
</feature>
<feature type="transmembrane region" description="Helical" evidence="10">
    <location>
        <begin position="549"/>
        <end position="566"/>
    </location>
</feature>
<dbReference type="Proteomes" id="UP000257139">
    <property type="component" value="Unassembled WGS sequence"/>
</dbReference>
<dbReference type="EMBL" id="OGUU01000050">
    <property type="protein sequence ID" value="SPC25995.1"/>
    <property type="molecule type" value="Genomic_DNA"/>
</dbReference>
<dbReference type="Gene3D" id="3.40.50.720">
    <property type="entry name" value="NAD(P)-binding Rossmann-like Domain"/>
    <property type="match status" value="1"/>
</dbReference>
<dbReference type="InterPro" id="IPR050177">
    <property type="entry name" value="Lipid_A_modif_metabolic_enz"/>
</dbReference>
<dbReference type="GO" id="GO:0016020">
    <property type="term" value="C:membrane"/>
    <property type="evidence" value="ECO:0007669"/>
    <property type="project" value="UniProtKB-SubCell"/>
</dbReference>
<gene>
    <name evidence="14" type="ORF">CBM2594_U30017</name>
</gene>
<evidence type="ECO:0000313" key="15">
    <source>
        <dbReference type="Proteomes" id="UP000257139"/>
    </source>
</evidence>